<dbReference type="Pfam" id="PF02373">
    <property type="entry name" value="JmjC"/>
    <property type="match status" value="1"/>
</dbReference>
<dbReference type="InterPro" id="IPR013083">
    <property type="entry name" value="Znf_RING/FYVE/PHD"/>
</dbReference>
<feature type="compositionally biased region" description="Basic and acidic residues" evidence="1">
    <location>
        <begin position="432"/>
        <end position="442"/>
    </location>
</feature>
<dbReference type="STRING" id="2163413.A0A4P6XQG1"/>
<evidence type="ECO:0000256" key="1">
    <source>
        <dbReference type="SAM" id="MobiDB-lite"/>
    </source>
</evidence>
<evidence type="ECO:0000313" key="5">
    <source>
        <dbReference type="Proteomes" id="UP000292447"/>
    </source>
</evidence>
<feature type="compositionally biased region" description="Basic and acidic residues" evidence="1">
    <location>
        <begin position="139"/>
        <end position="150"/>
    </location>
</feature>
<dbReference type="PANTHER" id="PTHR10694:SF7">
    <property type="entry name" value="[HISTONE H3]-TRIMETHYL-L-LYSINE(9) DEMETHYLASE"/>
    <property type="match status" value="1"/>
</dbReference>
<protein>
    <submittedName>
        <fullName evidence="4">PHD-like zinc-binding domain-containing protein</fullName>
    </submittedName>
</protein>
<evidence type="ECO:0000259" key="2">
    <source>
        <dbReference type="PROSITE" id="PS51183"/>
    </source>
</evidence>
<dbReference type="GO" id="GO:0032454">
    <property type="term" value="F:histone H3K9 demethylase activity"/>
    <property type="evidence" value="ECO:0007669"/>
    <property type="project" value="TreeGrafter"/>
</dbReference>
<evidence type="ECO:0000259" key="3">
    <source>
        <dbReference type="PROSITE" id="PS51184"/>
    </source>
</evidence>
<feature type="domain" description="JmjC" evidence="3">
    <location>
        <begin position="212"/>
        <end position="374"/>
    </location>
</feature>
<dbReference type="SMART" id="SM00545">
    <property type="entry name" value="JmjN"/>
    <property type="match status" value="1"/>
</dbReference>
<keyword evidence="5" id="KW-1185">Reference proteome</keyword>
<dbReference type="GO" id="GO:0051864">
    <property type="term" value="F:histone H3K36 demethylase activity"/>
    <property type="evidence" value="ECO:0007669"/>
    <property type="project" value="TreeGrafter"/>
</dbReference>
<dbReference type="InterPro" id="IPR003349">
    <property type="entry name" value="JmjN"/>
</dbReference>
<dbReference type="Pfam" id="PF02375">
    <property type="entry name" value="JmjN"/>
    <property type="match status" value="1"/>
</dbReference>
<feature type="region of interest" description="Disordered" evidence="1">
    <location>
        <begin position="119"/>
        <end position="158"/>
    </location>
</feature>
<dbReference type="GO" id="GO:0010468">
    <property type="term" value="P:regulation of gene expression"/>
    <property type="evidence" value="ECO:0007669"/>
    <property type="project" value="TreeGrafter"/>
</dbReference>
<evidence type="ECO:0000313" key="4">
    <source>
        <dbReference type="EMBL" id="QBM87974.1"/>
    </source>
</evidence>
<reference evidence="5" key="1">
    <citation type="submission" date="2019-03" db="EMBL/GenBank/DDBJ databases">
        <title>Snf2 controls pulcherriminic acid biosynthesis and connects pigmentation and antifungal activity of the yeast Metschnikowia pulcherrima.</title>
        <authorList>
            <person name="Gore-Lloyd D."/>
            <person name="Sumann I."/>
            <person name="Brachmann A.O."/>
            <person name="Schneeberger K."/>
            <person name="Ortiz-Merino R.A."/>
            <person name="Moreno-Beltran M."/>
            <person name="Schlaefli M."/>
            <person name="Kirner P."/>
            <person name="Santos Kron A."/>
            <person name="Wolfe K.H."/>
            <person name="Piel J."/>
            <person name="Ahrens C.H."/>
            <person name="Henk D."/>
            <person name="Freimoser F.M."/>
        </authorList>
    </citation>
    <scope>NUCLEOTIDE SEQUENCE [LARGE SCALE GENOMIC DNA]</scope>
    <source>
        <strain evidence="5">APC 1.2</strain>
    </source>
</reference>
<name>A0A4P6XQG1_9ASCO</name>
<proteinExistence type="predicted"/>
<dbReference type="Pfam" id="PF13832">
    <property type="entry name" value="zf-HC5HC2H_2"/>
    <property type="match status" value="1"/>
</dbReference>
<dbReference type="CDD" id="cd15571">
    <property type="entry name" value="ePHD"/>
    <property type="match status" value="1"/>
</dbReference>
<dbReference type="InterPro" id="IPR003347">
    <property type="entry name" value="JmjC_dom"/>
</dbReference>
<dbReference type="GO" id="GO:0005634">
    <property type="term" value="C:nucleus"/>
    <property type="evidence" value="ECO:0007669"/>
    <property type="project" value="TreeGrafter"/>
</dbReference>
<dbReference type="EMBL" id="CP034457">
    <property type="protein sequence ID" value="QBM87974.1"/>
    <property type="molecule type" value="Genomic_DNA"/>
</dbReference>
<dbReference type="SMART" id="SM00558">
    <property type="entry name" value="JmjC"/>
    <property type="match status" value="1"/>
</dbReference>
<dbReference type="Gene3D" id="2.60.120.650">
    <property type="entry name" value="Cupin"/>
    <property type="match status" value="1"/>
</dbReference>
<feature type="compositionally biased region" description="Polar residues" evidence="1">
    <location>
        <begin position="413"/>
        <end position="424"/>
    </location>
</feature>
<feature type="domain" description="JmjN" evidence="2">
    <location>
        <begin position="22"/>
        <end position="63"/>
    </location>
</feature>
<dbReference type="Proteomes" id="UP000292447">
    <property type="component" value="Chromosome II"/>
</dbReference>
<organism evidence="4 5">
    <name type="scientific">Metschnikowia aff. pulcherrima</name>
    <dbReference type="NCBI Taxonomy" id="2163413"/>
    <lineage>
        <taxon>Eukaryota</taxon>
        <taxon>Fungi</taxon>
        <taxon>Dikarya</taxon>
        <taxon>Ascomycota</taxon>
        <taxon>Saccharomycotina</taxon>
        <taxon>Pichiomycetes</taxon>
        <taxon>Metschnikowiaceae</taxon>
        <taxon>Metschnikowia</taxon>
    </lineage>
</organism>
<accession>A0A4P6XQG1</accession>
<dbReference type="PROSITE" id="PS51184">
    <property type="entry name" value="JMJC"/>
    <property type="match status" value="1"/>
</dbReference>
<dbReference type="PROSITE" id="PS51183">
    <property type="entry name" value="JMJN"/>
    <property type="match status" value="1"/>
</dbReference>
<dbReference type="SUPFAM" id="SSF51197">
    <property type="entry name" value="Clavaminate synthase-like"/>
    <property type="match status" value="1"/>
</dbReference>
<dbReference type="AlphaFoldDB" id="A0A4P6XQG1"/>
<sequence length="765" mass="87115">MEKVYQGDPDLAVEPAYYSGGVPVFEPTMAQFRDFYKYNKAINAYGMKSGIVKVIPPREWQADLEGMYTDENLSKIVIKNPIVQNMNVTAGYKGVYSCQNVERQRKYNISQWKGLAQQASNMPPAHKNNRRGSSPVNAEIKHDTEPEERVHTRRRSRAKESPIINDVLRGDFNIDASEFTHERCDELELLYWKSLGYAEPMYGADMLGSLFRDNIESWNVAKLPNLLDLMDEKLPGVNDAYLYAGLWKATFSWHLEDQDLYSINYLHFGAPKQWYLIPQSQNGKFFRLMLEIFNEDYKNCAEFLRHKTFLASPQFLERNGIKCNKIVHRQGEFMITYPYGYHAGFNYGYNLAESVNFALDDWFEFAKKTRKCECIGDSVGINHEQIYCKYKGIPYTIREEIPKAKATKRRASSDNSPDQTSKNSAGVLKKQRVAEKPSKPKPADTQCILCPRDLSPEWLRCRNFQLLDTDQTDPRTGSTLQVHRICAEMFLPQVSISPSSDDPKIDIVTGIDNIARPYRTLKCLGCHTPNRHQTSSKTVSRGACFQCSVAKCVKSYHATCALTLGFLFGKNSCKTHRPSLSKYYDRGNTNLHERLSRVPESSLLQYTRQGPGRRHTGDVRCGLVIKNDPDLQSFEIASFPDFTDSHTVHYDDVVFGDADEPDNLEFFAMVQAERPTLPPKFEPAKDDPSPPPIEVSPEPPVLMNSATAHTYDFSESNYSFAGKFPRISELDSLQKEYIFVNEYPGGPPAAMGVDYTLRQLVSDAM</sequence>
<dbReference type="GO" id="GO:0000785">
    <property type="term" value="C:chromatin"/>
    <property type="evidence" value="ECO:0007669"/>
    <property type="project" value="TreeGrafter"/>
</dbReference>
<feature type="region of interest" description="Disordered" evidence="1">
    <location>
        <begin position="404"/>
        <end position="443"/>
    </location>
</feature>
<gene>
    <name evidence="4" type="primary">MPUL0B11880</name>
    <name evidence="4" type="ORF">METSCH_B11880</name>
</gene>
<dbReference type="PANTHER" id="PTHR10694">
    <property type="entry name" value="LYSINE-SPECIFIC DEMETHYLASE"/>
    <property type="match status" value="1"/>
</dbReference>
<dbReference type="Gene3D" id="3.30.40.10">
    <property type="entry name" value="Zinc/RING finger domain, C3HC4 (zinc finger)"/>
    <property type="match status" value="1"/>
</dbReference>